<feature type="compositionally biased region" description="Polar residues" evidence="1">
    <location>
        <begin position="39"/>
        <end position="48"/>
    </location>
</feature>
<accession>A0ABR5SKJ7</accession>
<feature type="region of interest" description="Disordered" evidence="1">
    <location>
        <begin position="1"/>
        <end position="48"/>
    </location>
</feature>
<evidence type="ECO:0000256" key="1">
    <source>
        <dbReference type="SAM" id="MobiDB-lite"/>
    </source>
</evidence>
<evidence type="ECO:0008006" key="4">
    <source>
        <dbReference type="Google" id="ProtNLM"/>
    </source>
</evidence>
<proteinExistence type="predicted"/>
<protein>
    <recommendedName>
        <fullName evidence="4">Secreted protein</fullName>
    </recommendedName>
</protein>
<gene>
    <name evidence="2" type="ORF">ASN18_1316</name>
</gene>
<name>A0ABR5SKJ7_9BACT</name>
<organism evidence="2 3">
    <name type="scientific">Candidatus Magnetominusculus xianensis</name>
    <dbReference type="NCBI Taxonomy" id="1748249"/>
    <lineage>
        <taxon>Bacteria</taxon>
        <taxon>Pseudomonadati</taxon>
        <taxon>Nitrospirota</taxon>
        <taxon>Nitrospiria</taxon>
        <taxon>Nitrospirales</taxon>
        <taxon>Nitrospiraceae</taxon>
        <taxon>Candidatus Magnetominusculus</taxon>
    </lineage>
</organism>
<reference evidence="2 3" key="1">
    <citation type="submission" date="2015-11" db="EMBL/GenBank/DDBJ databases">
        <authorList>
            <person name="Lin W."/>
        </authorList>
    </citation>
    <scope>NUCLEOTIDE SEQUENCE [LARGE SCALE GENOMIC DNA]</scope>
    <source>
        <strain evidence="2 3">HCH-1</strain>
    </source>
</reference>
<keyword evidence="3" id="KW-1185">Reference proteome</keyword>
<dbReference type="Proteomes" id="UP000060487">
    <property type="component" value="Unassembled WGS sequence"/>
</dbReference>
<feature type="compositionally biased region" description="Polar residues" evidence="1">
    <location>
        <begin position="1"/>
        <end position="19"/>
    </location>
</feature>
<evidence type="ECO:0000313" key="3">
    <source>
        <dbReference type="Proteomes" id="UP000060487"/>
    </source>
</evidence>
<evidence type="ECO:0000313" key="2">
    <source>
        <dbReference type="EMBL" id="KWT87639.1"/>
    </source>
</evidence>
<comment type="caution">
    <text evidence="2">The sequence shown here is derived from an EMBL/GenBank/DDBJ whole genome shotgun (WGS) entry which is preliminary data.</text>
</comment>
<sequence length="48" mass="5038">MAMTSSKEVFVPSSTTTPGTPHLTEKSRPNSDVPGGDEANTTGMTKKK</sequence>
<dbReference type="EMBL" id="LNQR01000049">
    <property type="protein sequence ID" value="KWT87639.1"/>
    <property type="molecule type" value="Genomic_DNA"/>
</dbReference>